<dbReference type="GeneID" id="94349637"/>
<dbReference type="RefSeq" id="XP_067818719.1">
    <property type="nucleotide sequence ID" value="XM_067963966.1"/>
</dbReference>
<gene>
    <name evidence="1" type="ORF">CCR75_005892</name>
</gene>
<keyword evidence="2" id="KW-1185">Reference proteome</keyword>
<protein>
    <submittedName>
        <fullName evidence="1">Uncharacterized protein</fullName>
    </submittedName>
</protein>
<dbReference type="EMBL" id="SHOA02000016">
    <property type="protein sequence ID" value="TDH69220.1"/>
    <property type="molecule type" value="Genomic_DNA"/>
</dbReference>
<sequence length="244" mass="27273">MLDCKPLDPTWPIQDCLNENQMTAPHPDQIHLLVVLPNDVPVTIFPNSDIAGTVERYETLSKTLARHEQVKSLSKAIRAILEGNFEIIPFVVLESSSGMGKTQMAFNLNATGEFDVFHMWCTKVPDKVQDISAAYSSRTDAFSFCLGKDFKSLNGRSNIGRVTALQGTENLSLYRFIHAALLGKNEVDEIVKTRKDVKKALEDRATSGKKPFIFFLDEFSREIVREATSSNHKATIKSVDFVSC</sequence>
<dbReference type="OrthoDB" id="116699at2759"/>
<reference evidence="1 2" key="1">
    <citation type="journal article" date="2021" name="Genome Biol.">
        <title>AFLAP: assembly-free linkage analysis pipeline using k-mers from genome sequencing data.</title>
        <authorList>
            <person name="Fletcher K."/>
            <person name="Zhang L."/>
            <person name="Gil J."/>
            <person name="Han R."/>
            <person name="Cavanaugh K."/>
            <person name="Michelmore R."/>
        </authorList>
    </citation>
    <scope>NUCLEOTIDE SEQUENCE [LARGE SCALE GENOMIC DNA]</scope>
    <source>
        <strain evidence="1 2">SF5</strain>
    </source>
</reference>
<dbReference type="KEGG" id="blac:94349637"/>
<dbReference type="AlphaFoldDB" id="A0A976FM38"/>
<evidence type="ECO:0000313" key="2">
    <source>
        <dbReference type="Proteomes" id="UP000294530"/>
    </source>
</evidence>
<dbReference type="Proteomes" id="UP000294530">
    <property type="component" value="Unassembled WGS sequence"/>
</dbReference>
<name>A0A976FM38_BRELC</name>
<comment type="caution">
    <text evidence="1">The sequence shown here is derived from an EMBL/GenBank/DDBJ whole genome shotgun (WGS) entry which is preliminary data.</text>
</comment>
<accession>A0A976FM38</accession>
<proteinExistence type="predicted"/>
<organism evidence="1 2">
    <name type="scientific">Bremia lactucae</name>
    <name type="common">Lettuce downy mildew</name>
    <dbReference type="NCBI Taxonomy" id="4779"/>
    <lineage>
        <taxon>Eukaryota</taxon>
        <taxon>Sar</taxon>
        <taxon>Stramenopiles</taxon>
        <taxon>Oomycota</taxon>
        <taxon>Peronosporomycetes</taxon>
        <taxon>Peronosporales</taxon>
        <taxon>Peronosporaceae</taxon>
        <taxon>Bremia</taxon>
    </lineage>
</organism>
<evidence type="ECO:0000313" key="1">
    <source>
        <dbReference type="EMBL" id="TDH69220.1"/>
    </source>
</evidence>